<evidence type="ECO:0000313" key="2">
    <source>
        <dbReference type="Proteomes" id="UP000314982"/>
    </source>
</evidence>
<proteinExistence type="predicted"/>
<dbReference type="STRING" id="62062.ENSHHUP00000063496"/>
<dbReference type="Proteomes" id="UP000314982">
    <property type="component" value="Unassembled WGS sequence"/>
</dbReference>
<dbReference type="PANTHER" id="PTHR15505">
    <property type="entry name" value="RIIA DOMAIN-CONTAINING PROTEIN 1"/>
    <property type="match status" value="1"/>
</dbReference>
<protein>
    <recommendedName>
        <fullName evidence="3">RIIa domain-containing protein 1</fullName>
    </recommendedName>
</protein>
<organism evidence="1 2">
    <name type="scientific">Hucho hucho</name>
    <name type="common">huchen</name>
    <dbReference type="NCBI Taxonomy" id="62062"/>
    <lineage>
        <taxon>Eukaryota</taxon>
        <taxon>Metazoa</taxon>
        <taxon>Chordata</taxon>
        <taxon>Craniata</taxon>
        <taxon>Vertebrata</taxon>
        <taxon>Euteleostomi</taxon>
        <taxon>Actinopterygii</taxon>
        <taxon>Neopterygii</taxon>
        <taxon>Teleostei</taxon>
        <taxon>Protacanthopterygii</taxon>
        <taxon>Salmoniformes</taxon>
        <taxon>Salmonidae</taxon>
        <taxon>Salmoninae</taxon>
        <taxon>Hucho</taxon>
    </lineage>
</organism>
<dbReference type="PANTHER" id="PTHR15505:SF4">
    <property type="entry name" value="RIIA DOMAIN-CONTAINING PROTEIN 1"/>
    <property type="match status" value="1"/>
</dbReference>
<reference evidence="1" key="3">
    <citation type="submission" date="2025-09" db="UniProtKB">
        <authorList>
            <consortium name="Ensembl"/>
        </authorList>
    </citation>
    <scope>IDENTIFICATION</scope>
</reference>
<dbReference type="CDD" id="cd22971">
    <property type="entry name" value="DD_RIIAD1"/>
    <property type="match status" value="1"/>
</dbReference>
<keyword evidence="2" id="KW-1185">Reference proteome</keyword>
<reference evidence="2" key="1">
    <citation type="submission" date="2018-06" db="EMBL/GenBank/DDBJ databases">
        <title>Genome assembly of Danube salmon.</title>
        <authorList>
            <person name="Macqueen D.J."/>
            <person name="Gundappa M.K."/>
        </authorList>
    </citation>
    <scope>NUCLEOTIDE SEQUENCE [LARGE SCALE GENOMIC DNA]</scope>
</reference>
<reference evidence="1" key="2">
    <citation type="submission" date="2025-08" db="UniProtKB">
        <authorList>
            <consortium name="Ensembl"/>
        </authorList>
    </citation>
    <scope>IDENTIFICATION</scope>
</reference>
<evidence type="ECO:0000313" key="1">
    <source>
        <dbReference type="Ensembl" id="ENSHHUP00000063496.1"/>
    </source>
</evidence>
<dbReference type="Ensembl" id="ENSHHUT00000065643.1">
    <property type="protein sequence ID" value="ENSHHUP00000063496.1"/>
    <property type="gene ID" value="ENSHHUG00000037512.1"/>
</dbReference>
<evidence type="ECO:0008006" key="3">
    <source>
        <dbReference type="Google" id="ProtNLM"/>
    </source>
</evidence>
<name>A0A4W5PFU9_9TELE</name>
<accession>A0A4W5PFU9</accession>
<dbReference type="InterPro" id="IPR059162">
    <property type="entry name" value="RIIAD1"/>
</dbReference>
<sequence>MADKSGLEKLDFGALSIEQQQQLRQFKINTRINNEKYLREHPEAEALISVFLRDVFLKRPTDIREYAADECTLVRKVQINSRTTAKDLVKMLEETGRKVSISTVK</sequence>
<dbReference type="GeneTree" id="ENSGT00390000003062"/>
<dbReference type="AlphaFoldDB" id="A0A4W5PFU9"/>